<dbReference type="Pfam" id="PF03148">
    <property type="entry name" value="Tektin"/>
    <property type="match status" value="1"/>
</dbReference>
<comment type="cofactor">
    <cofactor evidence="1">
        <name>[4Fe-4S] cluster</name>
        <dbReference type="ChEBI" id="CHEBI:49883"/>
    </cofactor>
</comment>
<evidence type="ECO:0000256" key="6">
    <source>
        <dbReference type="ARBA" id="ARBA00022723"/>
    </source>
</evidence>
<evidence type="ECO:0000256" key="9">
    <source>
        <dbReference type="SAM" id="Coils"/>
    </source>
</evidence>
<evidence type="ECO:0000256" key="1">
    <source>
        <dbReference type="ARBA" id="ARBA00001966"/>
    </source>
</evidence>
<organism evidence="11 12">
    <name type="scientific">Lepeophtheirus salmonis</name>
    <name type="common">Salmon louse</name>
    <name type="synonym">Caligus salmonis</name>
    <dbReference type="NCBI Taxonomy" id="72036"/>
    <lineage>
        <taxon>Eukaryota</taxon>
        <taxon>Metazoa</taxon>
        <taxon>Ecdysozoa</taxon>
        <taxon>Arthropoda</taxon>
        <taxon>Crustacea</taxon>
        <taxon>Multicrustacea</taxon>
        <taxon>Hexanauplia</taxon>
        <taxon>Copepoda</taxon>
        <taxon>Siphonostomatoida</taxon>
        <taxon>Caligidae</taxon>
        <taxon>Lepeophtheirus</taxon>
    </lineage>
</organism>
<keyword evidence="7" id="KW-0408">Iron</keyword>
<dbReference type="PANTHER" id="PTHR10762:SF2">
    <property type="entry name" value="2-(3-AMINO-3-CARBOXYPROPYL)HISTIDINE SYNTHASE SUBUNIT 2"/>
    <property type="match status" value="1"/>
</dbReference>
<evidence type="ECO:0000256" key="8">
    <source>
        <dbReference type="ARBA" id="ARBA00023014"/>
    </source>
</evidence>
<evidence type="ECO:0000313" key="12">
    <source>
        <dbReference type="Proteomes" id="UP000675881"/>
    </source>
</evidence>
<accession>A0A7R8H8H9</accession>
<evidence type="ECO:0000256" key="3">
    <source>
        <dbReference type="ARBA" id="ARBA00005156"/>
    </source>
</evidence>
<feature type="region of interest" description="Disordered" evidence="10">
    <location>
        <begin position="539"/>
        <end position="565"/>
    </location>
</feature>
<dbReference type="EMBL" id="HG994584">
    <property type="protein sequence ID" value="CAF2938620.1"/>
    <property type="molecule type" value="Genomic_DNA"/>
</dbReference>
<comment type="pathway">
    <text evidence="3">Protein modification; peptidyl-diphthamide biosynthesis.</text>
</comment>
<name>A0A7R8H8H9_LEPSM</name>
<proteinExistence type="inferred from homology"/>
<dbReference type="GO" id="GO:0017183">
    <property type="term" value="P:protein histidyl modification to diphthamide"/>
    <property type="evidence" value="ECO:0007669"/>
    <property type="project" value="UniProtKB-UniPathway"/>
</dbReference>
<evidence type="ECO:0000256" key="4">
    <source>
        <dbReference type="ARBA" id="ARBA00006179"/>
    </source>
</evidence>
<reference evidence="11" key="1">
    <citation type="submission" date="2021-02" db="EMBL/GenBank/DDBJ databases">
        <authorList>
            <person name="Bekaert M."/>
        </authorList>
    </citation>
    <scope>NUCLEOTIDE SEQUENCE</scope>
    <source>
        <strain evidence="11">IoA-00</strain>
    </source>
</reference>
<dbReference type="Proteomes" id="UP000675881">
    <property type="component" value="Chromosome 5"/>
</dbReference>
<dbReference type="OrthoDB" id="10046613at2759"/>
<sequence>MDAFSTDPSKSLGKQIQFSDNSFSISSDQVDKVFETDRICKWISNFSKVSLQFPDHLLRYAPSIVSKLGPRKVHVLGDTSYSPCCVDVVAAQHLGADALVHFGEACLSSEDRTDFPILYVYTQLHLNPLSLNSLLEGDIPTLIVYDVISNAQFSSNILLAKPSTEGKDRLGGRVFPPYHTFERIVYCGTNSSFLLLIALSLPDKQFFTYNPKAPDSLETAYTKVSKLVMKRYVGIEKAKDATRIGILMGTLSTQGYLNSLDSLRSAIVKSGKRPYSFLVGKPNPAKLANFPEIDIFVYISCPQSVYAMAAEETSKDYFQPVISPFELEMALNNNRSWKGNLCGDFEKILPGGSHFIPFEPKEGPDVSLLSGRIRLLGSESNKQETEVNGALLESETRVSELHRGGGGGSYLASRTWRGLEQKLGESEIPSEIVEECSSSFVQRGSVGGGNYSHFVINEHESFTLNLYSFKGDADIYISERIQYPSFDLDEHSFQSVTCGVDSVILDESVQRPIYVAVYGHPAYPVSDFVLELQLSSKAAEEKERSMPEPHSKRPAHQVPIPGFRKPHPGYPGWGPELPSREEEQNDFTPHQVDKYYPEWSKDNVKKHYSAENERLAAELILEETKALINETKAKQKQDEKELTSRFKSRVGDIKFWQSELNLKLAKLRDELEELECQKNRVSKGIESIIEPINVIEKCIVHRGKRQGPDLVDDNVQKHLQFELETFKNTMSLLKHTESMMSEKIRQIRKRKFEIIKEITDKDIALEIDQQTSNLRVTGPMSKNVITTRYPTNTTSKNSSRYGHHFGVDKNKSALVTPSDWSEFTQRNLSAASDEIKKVLDTKSKVDGILATSSSKLRSQKELSDRAFEQRIQEVKDAKSILEMQLSETIAKIAEMEQNIISLESAVSSKHGPLATTQQKLQQRKSRPNIELVIDEVEIMLHKECENIIESINKLETCLLKSRNSHISLSKNTIRIRRTNQD</sequence>
<evidence type="ECO:0000256" key="5">
    <source>
        <dbReference type="ARBA" id="ARBA00022490"/>
    </source>
</evidence>
<comment type="similarity">
    <text evidence="4">Belongs to the DPH1/DPH2 family. DPH2 subfamily.</text>
</comment>
<comment type="subcellular location">
    <subcellularLocation>
        <location evidence="2">Cytoplasm</location>
    </subcellularLocation>
</comment>
<dbReference type="GO" id="GO:0005737">
    <property type="term" value="C:cytoplasm"/>
    <property type="evidence" value="ECO:0007669"/>
    <property type="project" value="UniProtKB-SubCell"/>
</dbReference>
<keyword evidence="12" id="KW-1185">Reference proteome</keyword>
<keyword evidence="6" id="KW-0479">Metal-binding</keyword>
<dbReference type="InterPro" id="IPR042263">
    <property type="entry name" value="DPH1/DPH2_1"/>
</dbReference>
<keyword evidence="8" id="KW-0411">Iron-sulfur</keyword>
<dbReference type="Pfam" id="PF17065">
    <property type="entry name" value="UPF0669"/>
    <property type="match status" value="1"/>
</dbReference>
<dbReference type="AlphaFoldDB" id="A0A7R8H8H9"/>
<dbReference type="UniPathway" id="UPA00559"/>
<feature type="coiled-coil region" evidence="9">
    <location>
        <begin position="621"/>
        <end position="684"/>
    </location>
</feature>
<evidence type="ECO:0000256" key="10">
    <source>
        <dbReference type="SAM" id="MobiDB-lite"/>
    </source>
</evidence>
<feature type="compositionally biased region" description="Basic and acidic residues" evidence="10">
    <location>
        <begin position="539"/>
        <end position="551"/>
    </location>
</feature>
<evidence type="ECO:0000313" key="11">
    <source>
        <dbReference type="EMBL" id="CAF2938620.1"/>
    </source>
</evidence>
<dbReference type="SFLD" id="SFLDS00032">
    <property type="entry name" value="Radical_SAM_3-amino-3-carboxyp"/>
    <property type="match status" value="1"/>
</dbReference>
<evidence type="ECO:0000256" key="2">
    <source>
        <dbReference type="ARBA" id="ARBA00004496"/>
    </source>
</evidence>
<gene>
    <name evidence="11" type="ORF">LSAA_10013</name>
</gene>
<feature type="coiled-coil region" evidence="9">
    <location>
        <begin position="878"/>
        <end position="905"/>
    </location>
</feature>
<dbReference type="FunFam" id="3.40.50.11860:FF:000001">
    <property type="entry name" value="2-(3-amino-3-carboxypropyl)histidine synthase subunit 2"/>
    <property type="match status" value="1"/>
</dbReference>
<dbReference type="Pfam" id="PF01866">
    <property type="entry name" value="Diphthamide_syn"/>
    <property type="match status" value="1"/>
</dbReference>
<keyword evidence="9" id="KW-0175">Coiled coil</keyword>
<dbReference type="InterPro" id="IPR048256">
    <property type="entry name" value="Tektin-like"/>
</dbReference>
<dbReference type="GO" id="GO:0051536">
    <property type="term" value="F:iron-sulfur cluster binding"/>
    <property type="evidence" value="ECO:0007669"/>
    <property type="project" value="UniProtKB-KW"/>
</dbReference>
<dbReference type="Gene3D" id="3.40.50.11860">
    <property type="entry name" value="Diphthamide synthesis DPH1/DPH2 domain 3"/>
    <property type="match status" value="1"/>
</dbReference>
<dbReference type="GO" id="GO:0090560">
    <property type="term" value="F:2-(3-amino-3-carboxypropyl)histidine synthase activity"/>
    <property type="evidence" value="ECO:0007669"/>
    <property type="project" value="InterPro"/>
</dbReference>
<dbReference type="GO" id="GO:0046872">
    <property type="term" value="F:metal ion binding"/>
    <property type="evidence" value="ECO:0007669"/>
    <property type="project" value="UniProtKB-KW"/>
</dbReference>
<dbReference type="InterPro" id="IPR016435">
    <property type="entry name" value="DPH1/DPH2"/>
</dbReference>
<keyword evidence="5" id="KW-0963">Cytoplasm</keyword>
<dbReference type="Gene3D" id="3.40.50.11840">
    <property type="entry name" value="Diphthamide synthesis DPH1/DPH2 domain 1"/>
    <property type="match status" value="1"/>
</dbReference>
<dbReference type="NCBIfam" id="TIGR00322">
    <property type="entry name" value="diphth2_R"/>
    <property type="match status" value="1"/>
</dbReference>
<dbReference type="InterPro" id="IPR031420">
    <property type="entry name" value="UPF0669"/>
</dbReference>
<dbReference type="GO" id="GO:0005929">
    <property type="term" value="C:cilium"/>
    <property type="evidence" value="ECO:0007669"/>
    <property type="project" value="UniProtKB-ARBA"/>
</dbReference>
<dbReference type="PANTHER" id="PTHR10762">
    <property type="entry name" value="DIPHTHAMIDE BIOSYNTHESIS PROTEIN"/>
    <property type="match status" value="1"/>
</dbReference>
<dbReference type="InterPro" id="IPR042265">
    <property type="entry name" value="DPH1/DPH2_3"/>
</dbReference>
<evidence type="ECO:0000256" key="7">
    <source>
        <dbReference type="ARBA" id="ARBA00023004"/>
    </source>
</evidence>
<protein>
    <submittedName>
        <fullName evidence="11">DPH2</fullName>
    </submittedName>
</protein>